<dbReference type="InterPro" id="IPR000994">
    <property type="entry name" value="Pept_M24"/>
</dbReference>
<dbReference type="OrthoDB" id="9806388at2"/>
<organism evidence="9 10">
    <name type="scientific">Planococcus lenghuensis</name>
    <dbReference type="NCBI Taxonomy" id="2213202"/>
    <lineage>
        <taxon>Bacteria</taxon>
        <taxon>Bacillati</taxon>
        <taxon>Bacillota</taxon>
        <taxon>Bacilli</taxon>
        <taxon>Bacillales</taxon>
        <taxon>Caryophanaceae</taxon>
        <taxon>Planococcus</taxon>
    </lineage>
</organism>
<comment type="cofactor">
    <cofactor evidence="1">
        <name>Mn(2+)</name>
        <dbReference type="ChEBI" id="CHEBI:29035"/>
    </cofactor>
</comment>
<evidence type="ECO:0000256" key="4">
    <source>
        <dbReference type="ARBA" id="ARBA00022801"/>
    </source>
</evidence>
<dbReference type="SUPFAM" id="SSF55920">
    <property type="entry name" value="Creatinase/aminopeptidase"/>
    <property type="match status" value="1"/>
</dbReference>
<accession>A0A1Q2KX59</accession>
<dbReference type="FunFam" id="3.90.230.10:FF:000014">
    <property type="entry name" value="Aminopeptidase P family protein"/>
    <property type="match status" value="1"/>
</dbReference>
<proteinExistence type="inferred from homology"/>
<protein>
    <submittedName>
        <fullName evidence="9">Peptidase M24 family protein</fullName>
    </submittedName>
</protein>
<dbReference type="InterPro" id="IPR000587">
    <property type="entry name" value="Creatinase_N"/>
</dbReference>
<comment type="similarity">
    <text evidence="2 6">Belongs to the peptidase M24B family.</text>
</comment>
<dbReference type="PANTHER" id="PTHR46112:SF10">
    <property type="entry name" value="DIPEPTIDASE YKVY-RELATED"/>
    <property type="match status" value="1"/>
</dbReference>
<dbReference type="RefSeq" id="WP_077588684.1">
    <property type="nucleotide sequence ID" value="NZ_CP019640.1"/>
</dbReference>
<evidence type="ECO:0000256" key="3">
    <source>
        <dbReference type="ARBA" id="ARBA00022723"/>
    </source>
</evidence>
<dbReference type="InterPro" id="IPR001131">
    <property type="entry name" value="Peptidase_M24B_aminopep-P_CS"/>
</dbReference>
<reference evidence="9 10" key="1">
    <citation type="submission" date="2017-02" db="EMBL/GenBank/DDBJ databases">
        <title>The complete genomic sequence of a novel cold adapted crude oil-degrading bacterium Planococcus qaidamina Y42.</title>
        <authorList>
            <person name="Yang R."/>
        </authorList>
    </citation>
    <scope>NUCLEOTIDE SEQUENCE [LARGE SCALE GENOMIC DNA]</scope>
    <source>
        <strain evidence="9 10">Y42</strain>
    </source>
</reference>
<evidence type="ECO:0000313" key="10">
    <source>
        <dbReference type="Proteomes" id="UP000188184"/>
    </source>
</evidence>
<keyword evidence="10" id="KW-1185">Reference proteome</keyword>
<dbReference type="InterPro" id="IPR036005">
    <property type="entry name" value="Creatinase/aminopeptidase-like"/>
</dbReference>
<feature type="domain" description="Creatinase N-terminal" evidence="8">
    <location>
        <begin position="6"/>
        <end position="137"/>
    </location>
</feature>
<evidence type="ECO:0000256" key="6">
    <source>
        <dbReference type="RuleBase" id="RU000590"/>
    </source>
</evidence>
<dbReference type="Proteomes" id="UP000188184">
    <property type="component" value="Chromosome"/>
</dbReference>
<keyword evidence="3 6" id="KW-0479">Metal-binding</keyword>
<dbReference type="PANTHER" id="PTHR46112">
    <property type="entry name" value="AMINOPEPTIDASE"/>
    <property type="match status" value="1"/>
</dbReference>
<dbReference type="CDD" id="cd01092">
    <property type="entry name" value="APP-like"/>
    <property type="match status" value="1"/>
</dbReference>
<dbReference type="GO" id="GO:0046872">
    <property type="term" value="F:metal ion binding"/>
    <property type="evidence" value="ECO:0007669"/>
    <property type="project" value="UniProtKB-KW"/>
</dbReference>
<keyword evidence="4" id="KW-0378">Hydrolase</keyword>
<dbReference type="KEGG" id="pmar:B0X71_06700"/>
<dbReference type="Gene3D" id="3.90.230.10">
    <property type="entry name" value="Creatinase/methionine aminopeptidase superfamily"/>
    <property type="match status" value="1"/>
</dbReference>
<dbReference type="InterPro" id="IPR050659">
    <property type="entry name" value="Peptidase_M24B"/>
</dbReference>
<feature type="domain" description="Peptidase M24" evidence="7">
    <location>
        <begin position="145"/>
        <end position="347"/>
    </location>
</feature>
<dbReference type="Pfam" id="PF00557">
    <property type="entry name" value="Peptidase_M24"/>
    <property type="match status" value="1"/>
</dbReference>
<sequence length="366" mass="40029">MNKTHQLQNYLQQNKISAAFITNPDNVFYITGFRSNPHERLFGVMLFADADPFVICPKMEVPDVEASGWQFGAIGHEDTEDAMDILQQAAESRQASLTALAVEKTHLTVSRQEALSGIFPDAAFHSIDDQLNAMRVIKDSREIELLAAAAELADYAIEIGCDTLKEGITELEVLSEIELALKKRGVSHMSFDTMVLFGDKTASPHGKPGNRKLRKGDFVLFDLGVIWEGYCSDITRTVAFGTPSDEQRAIYDTVLRAELASVEAAKAGITAAELDRTARQVIEDAGYGDYFTHRLGHGLGISVHEYPSLHGANDLPLTAGMAFTVEPGIYVPGVAGVRIEDDLVLTEDGVTILTQFPKDLQILGEN</sequence>
<dbReference type="EMBL" id="CP019640">
    <property type="protein sequence ID" value="AQQ52805.1"/>
    <property type="molecule type" value="Genomic_DNA"/>
</dbReference>
<evidence type="ECO:0000256" key="5">
    <source>
        <dbReference type="ARBA" id="ARBA00023211"/>
    </source>
</evidence>
<evidence type="ECO:0000259" key="7">
    <source>
        <dbReference type="Pfam" id="PF00557"/>
    </source>
</evidence>
<dbReference type="PROSITE" id="PS00491">
    <property type="entry name" value="PROLINE_PEPTIDASE"/>
    <property type="match status" value="1"/>
</dbReference>
<dbReference type="AlphaFoldDB" id="A0A1Q2KX59"/>
<evidence type="ECO:0000256" key="2">
    <source>
        <dbReference type="ARBA" id="ARBA00008766"/>
    </source>
</evidence>
<evidence type="ECO:0000259" key="8">
    <source>
        <dbReference type="Pfam" id="PF01321"/>
    </source>
</evidence>
<dbReference type="InterPro" id="IPR029149">
    <property type="entry name" value="Creatin/AminoP/Spt16_N"/>
</dbReference>
<name>A0A1Q2KX59_9BACL</name>
<gene>
    <name evidence="9" type="ORF">B0X71_06700</name>
</gene>
<evidence type="ECO:0000313" key="9">
    <source>
        <dbReference type="EMBL" id="AQQ52805.1"/>
    </source>
</evidence>
<dbReference type="Pfam" id="PF01321">
    <property type="entry name" value="Creatinase_N"/>
    <property type="match status" value="1"/>
</dbReference>
<keyword evidence="5" id="KW-0464">Manganese</keyword>
<evidence type="ECO:0000256" key="1">
    <source>
        <dbReference type="ARBA" id="ARBA00001936"/>
    </source>
</evidence>
<dbReference type="SUPFAM" id="SSF53092">
    <property type="entry name" value="Creatinase/prolidase N-terminal domain"/>
    <property type="match status" value="1"/>
</dbReference>
<dbReference type="GO" id="GO:0016787">
    <property type="term" value="F:hydrolase activity"/>
    <property type="evidence" value="ECO:0007669"/>
    <property type="project" value="UniProtKB-KW"/>
</dbReference>
<dbReference type="Gene3D" id="3.40.350.10">
    <property type="entry name" value="Creatinase/prolidase N-terminal domain"/>
    <property type="match status" value="1"/>
</dbReference>